<dbReference type="Proteomes" id="UP000769780">
    <property type="component" value="Unassembled WGS sequence"/>
</dbReference>
<feature type="compositionally biased region" description="Basic and acidic residues" evidence="1">
    <location>
        <begin position="162"/>
        <end position="201"/>
    </location>
</feature>
<evidence type="ECO:0000256" key="2">
    <source>
        <dbReference type="SAM" id="SignalP"/>
    </source>
</evidence>
<dbReference type="PROSITE" id="PS51257">
    <property type="entry name" value="PROKAR_LIPOPROTEIN"/>
    <property type="match status" value="1"/>
</dbReference>
<evidence type="ECO:0000313" key="4">
    <source>
        <dbReference type="Proteomes" id="UP000769780"/>
    </source>
</evidence>
<sequence>MKKIISLFCLLFVITGCGAGNNASQDEQDDRVKVQNSTEETVNRKESEDKSNHLAELAERIPEVKDATALVIGDFAVVGIDVKDDLERSEVGSIKYAVSESMKDDPHGANAMVVADPDLTARLKEVAKDFRNGHPIKGIMNELADITGRIIPEVPADNLEPLPKDPEPTDSSNEKLSEKEEKQLDKTQNRQSNYEKEKREN</sequence>
<dbReference type="InterPro" id="IPR014247">
    <property type="entry name" value="Spore_lipoprot_YhcN/YlaJ"/>
</dbReference>
<dbReference type="Pfam" id="PF09580">
    <property type="entry name" value="Spore_YhcN_YlaJ"/>
    <property type="match status" value="1"/>
</dbReference>
<name>A0ABS7K6H5_9BACI</name>
<organism evidence="3 4">
    <name type="scientific">Mesobacillus maritimus</name>
    <dbReference type="NCBI Taxonomy" id="1643336"/>
    <lineage>
        <taxon>Bacteria</taxon>
        <taxon>Bacillati</taxon>
        <taxon>Bacillota</taxon>
        <taxon>Bacilli</taxon>
        <taxon>Bacillales</taxon>
        <taxon>Bacillaceae</taxon>
        <taxon>Mesobacillus</taxon>
    </lineage>
</organism>
<keyword evidence="4" id="KW-1185">Reference proteome</keyword>
<comment type="caution">
    <text evidence="3">The sequence shown here is derived from an EMBL/GenBank/DDBJ whole genome shotgun (WGS) entry which is preliminary data.</text>
</comment>
<evidence type="ECO:0000313" key="3">
    <source>
        <dbReference type="EMBL" id="MBY0097741.1"/>
    </source>
</evidence>
<proteinExistence type="predicted"/>
<feature type="compositionally biased region" description="Basic and acidic residues" evidence="1">
    <location>
        <begin position="41"/>
        <end position="51"/>
    </location>
</feature>
<feature type="region of interest" description="Disordered" evidence="1">
    <location>
        <begin position="155"/>
        <end position="201"/>
    </location>
</feature>
<evidence type="ECO:0000256" key="1">
    <source>
        <dbReference type="SAM" id="MobiDB-lite"/>
    </source>
</evidence>
<gene>
    <name evidence="3" type="ORF">H0185_13125</name>
</gene>
<keyword evidence="2" id="KW-0732">Signal</keyword>
<feature type="chain" id="PRO_5047016686" evidence="2">
    <location>
        <begin position="20"/>
        <end position="201"/>
    </location>
</feature>
<protein>
    <submittedName>
        <fullName evidence="3">YhcN/YlaJ family sporulation lipoprotein</fullName>
    </submittedName>
</protein>
<feature type="signal peptide" evidence="2">
    <location>
        <begin position="1"/>
        <end position="19"/>
    </location>
</feature>
<reference evidence="3 4" key="1">
    <citation type="submission" date="2020-07" db="EMBL/GenBank/DDBJ databases">
        <title>Fungal Genomes of the International Space Station.</title>
        <authorList>
            <person name="Seuylemezian A."/>
            <person name="Singh N.K."/>
            <person name="Wood J."/>
            <person name="Venkateswaran K."/>
        </authorList>
    </citation>
    <scope>NUCLEOTIDE SEQUENCE [LARGE SCALE GENOMIC DNA]</scope>
    <source>
        <strain evidence="3 4">PL-B2</strain>
    </source>
</reference>
<accession>A0ABS7K6H5</accession>
<dbReference type="EMBL" id="JACWFH010000014">
    <property type="protein sequence ID" value="MBY0097741.1"/>
    <property type="molecule type" value="Genomic_DNA"/>
</dbReference>
<dbReference type="RefSeq" id="WP_221873958.1">
    <property type="nucleotide sequence ID" value="NZ_JACWFH010000014.1"/>
</dbReference>
<dbReference type="InterPro" id="IPR019076">
    <property type="entry name" value="Spore_lipoprot_YhcN/YlaJ-like"/>
</dbReference>
<keyword evidence="3" id="KW-0449">Lipoprotein</keyword>
<dbReference type="NCBIfam" id="TIGR02898">
    <property type="entry name" value="spore_YhcN_YlaJ"/>
    <property type="match status" value="1"/>
</dbReference>
<feature type="region of interest" description="Disordered" evidence="1">
    <location>
        <begin position="23"/>
        <end position="51"/>
    </location>
</feature>